<evidence type="ECO:0000256" key="1">
    <source>
        <dbReference type="ARBA" id="ARBA00004952"/>
    </source>
</evidence>
<evidence type="ECO:0000313" key="14">
    <source>
        <dbReference type="Proteomes" id="UP000722750"/>
    </source>
</evidence>
<dbReference type="InterPro" id="IPR040727">
    <property type="entry name" value="NAPRTase_N"/>
</dbReference>
<dbReference type="InterPro" id="IPR041619">
    <property type="entry name" value="NAPRTase_C"/>
</dbReference>
<name>A0A942A1B9_9BACT</name>
<evidence type="ECO:0000256" key="3">
    <source>
        <dbReference type="ARBA" id="ARBA00013236"/>
    </source>
</evidence>
<dbReference type="Gene3D" id="3.20.140.10">
    <property type="entry name" value="nicotinate phosphoribosyltransferase"/>
    <property type="match status" value="2"/>
</dbReference>
<dbReference type="NCBIfam" id="TIGR01513">
    <property type="entry name" value="NAPRTase_put"/>
    <property type="match status" value="1"/>
</dbReference>
<dbReference type="FunFam" id="3.20.20.70:FF:000076">
    <property type="entry name" value="Nicotinate phosphoribosyltransferase"/>
    <property type="match status" value="1"/>
</dbReference>
<proteinExistence type="inferred from homology"/>
<comment type="catalytic activity">
    <reaction evidence="8 9">
        <text>5-phospho-alpha-D-ribose 1-diphosphate + nicotinate + ATP + H2O = nicotinate beta-D-ribonucleotide + ADP + phosphate + diphosphate</text>
        <dbReference type="Rhea" id="RHEA:36163"/>
        <dbReference type="ChEBI" id="CHEBI:15377"/>
        <dbReference type="ChEBI" id="CHEBI:30616"/>
        <dbReference type="ChEBI" id="CHEBI:32544"/>
        <dbReference type="ChEBI" id="CHEBI:33019"/>
        <dbReference type="ChEBI" id="CHEBI:43474"/>
        <dbReference type="ChEBI" id="CHEBI:57502"/>
        <dbReference type="ChEBI" id="CHEBI:58017"/>
        <dbReference type="ChEBI" id="CHEBI:456216"/>
        <dbReference type="EC" id="6.3.4.21"/>
    </reaction>
</comment>
<evidence type="ECO:0000256" key="8">
    <source>
        <dbReference type="ARBA" id="ARBA00048668"/>
    </source>
</evidence>
<evidence type="ECO:0000313" key="13">
    <source>
        <dbReference type="EMBL" id="MBS1257701.1"/>
    </source>
</evidence>
<dbReference type="Gene3D" id="3.20.20.70">
    <property type="entry name" value="Aldolase class I"/>
    <property type="match status" value="1"/>
</dbReference>
<dbReference type="SUPFAM" id="SSF51690">
    <property type="entry name" value="Nicotinate/Quinolinate PRTase C-terminal domain-like"/>
    <property type="match status" value="1"/>
</dbReference>
<dbReference type="SUPFAM" id="SSF54675">
    <property type="entry name" value="Nicotinate/Quinolinate PRTase N-terminal domain-like"/>
    <property type="match status" value="1"/>
</dbReference>
<dbReference type="InterPro" id="IPR036068">
    <property type="entry name" value="Nicotinate_pribotase-like_C"/>
</dbReference>
<feature type="domain" description="Nicotinate phosphoribosyltransferase N-terminal" evidence="11">
    <location>
        <begin position="25"/>
        <end position="151"/>
    </location>
</feature>
<dbReference type="GO" id="GO:0004516">
    <property type="term" value="F:nicotinate phosphoribosyltransferase activity"/>
    <property type="evidence" value="ECO:0007669"/>
    <property type="project" value="UniProtKB-UniRule"/>
</dbReference>
<evidence type="ECO:0000256" key="7">
    <source>
        <dbReference type="ARBA" id="ARBA00022679"/>
    </source>
</evidence>
<dbReference type="Pfam" id="PF04095">
    <property type="entry name" value="NAPRTase"/>
    <property type="match status" value="1"/>
</dbReference>
<evidence type="ECO:0000259" key="11">
    <source>
        <dbReference type="Pfam" id="PF17767"/>
    </source>
</evidence>
<protein>
    <recommendedName>
        <fullName evidence="3 9">Nicotinate phosphoribosyltransferase</fullName>
        <ecNumber evidence="3 9">6.3.4.21</ecNumber>
    </recommendedName>
</protein>
<comment type="caution">
    <text evidence="13">The sequence shown here is derived from an EMBL/GenBank/DDBJ whole genome shotgun (WGS) entry which is preliminary data.</text>
</comment>
<dbReference type="Pfam" id="PF17956">
    <property type="entry name" value="NAPRTase_C"/>
    <property type="match status" value="1"/>
</dbReference>
<evidence type="ECO:0000256" key="9">
    <source>
        <dbReference type="RuleBase" id="RU365100"/>
    </source>
</evidence>
<dbReference type="InterPro" id="IPR006405">
    <property type="entry name" value="Nic_PRibTrfase_pncB"/>
</dbReference>
<keyword evidence="7 9" id="KW-0808">Transferase</keyword>
<dbReference type="InterPro" id="IPR013785">
    <property type="entry name" value="Aldolase_TIM"/>
</dbReference>
<dbReference type="GO" id="GO:0005829">
    <property type="term" value="C:cytosol"/>
    <property type="evidence" value="ECO:0007669"/>
    <property type="project" value="TreeGrafter"/>
</dbReference>
<comment type="similarity">
    <text evidence="2 9">Belongs to the NAPRTase family.</text>
</comment>
<dbReference type="InterPro" id="IPR041525">
    <property type="entry name" value="N/Namide_PRibTrfase"/>
</dbReference>
<comment type="pathway">
    <text evidence="1 9">Cofactor biosynthesis; NAD(+) biosynthesis; nicotinate D-ribonucleotide from nicotinate: step 1/1.</text>
</comment>
<dbReference type="NCBIfam" id="NF009131">
    <property type="entry name" value="PRK12484.1"/>
    <property type="match status" value="1"/>
</dbReference>
<dbReference type="PANTHER" id="PTHR11098">
    <property type="entry name" value="NICOTINATE PHOSPHORIBOSYLTRANSFERASE"/>
    <property type="match status" value="1"/>
</dbReference>
<feature type="domain" description="Nicotinate phosphoribosyltransferase C-terminal" evidence="12">
    <location>
        <begin position="393"/>
        <end position="453"/>
    </location>
</feature>
<dbReference type="AlphaFoldDB" id="A0A942A1B9"/>
<dbReference type="InterPro" id="IPR007229">
    <property type="entry name" value="Nic_PRibTrfase-Fam"/>
</dbReference>
<dbReference type="Pfam" id="PF17767">
    <property type="entry name" value="NAPRTase_N"/>
    <property type="match status" value="1"/>
</dbReference>
<organism evidence="13 14">
    <name type="scientific">Candidatus Scalindua arabica</name>
    <dbReference type="NCBI Taxonomy" id="1127984"/>
    <lineage>
        <taxon>Bacteria</taxon>
        <taxon>Pseudomonadati</taxon>
        <taxon>Planctomycetota</taxon>
        <taxon>Candidatus Brocadiia</taxon>
        <taxon>Candidatus Brocadiales</taxon>
        <taxon>Candidatus Scalinduaceae</taxon>
        <taxon>Candidatus Scalindua</taxon>
    </lineage>
</organism>
<feature type="domain" description="Nicotinate/nicotinamide phosphoribosyltransferase" evidence="10">
    <location>
        <begin position="172"/>
        <end position="330"/>
    </location>
</feature>
<dbReference type="EC" id="6.3.4.21" evidence="3 9"/>
<keyword evidence="5 9" id="KW-0436">Ligase</keyword>
<reference evidence="13" key="1">
    <citation type="journal article" date="2021" name="ISME J.">
        <title>Fine-scale metabolic discontinuity in a stratified prokaryote microbiome of a Red Sea deep halocline.</title>
        <authorList>
            <person name="Michoud G."/>
            <person name="Ngugi D.K."/>
            <person name="Barozzi A."/>
            <person name="Merlino G."/>
            <person name="Calleja M.L."/>
            <person name="Delgado-Huertas A."/>
            <person name="Moran X.A.G."/>
            <person name="Daffonchio D."/>
        </authorList>
    </citation>
    <scope>NUCLEOTIDE SEQUENCE</scope>
    <source>
        <strain evidence="13">SuakinDeep_MAG55_1</strain>
    </source>
</reference>
<keyword evidence="4" id="KW-0597">Phosphoprotein</keyword>
<sequence>MWKAIINMPSKQPKSLFLNDKNLCLTTDLYQLTMIAGYFECEKNHKSTFELFVRNLPEKRTYLIAAGLEQAIHYLRELRFTDEYLKYLRGLPVFKNVSRGFFDYLRNFRFSGDVYAVPEGTVIFANEPIIRITASLIEAQIIETYLLSIINYQTLIASKASRVVHASGGREVIDFGTRRAHGPQAGVLAARACFIGGCAGTSNVLAAYELGIPPIGTAAHSWVMAYDDEYESYEDFHKVFPDNTILLIDTYDTIKGARLATKIGKKLKGVRLDSGNITLLSKRVRKILDDAGLGHVKITASGDLNEYKISQMLDKGACIDSFGVGTEMVTSKDIPALGGVYKLVEQEKEGISMPKMKFSKDKSTCPAKKQGYRFLNNKGMFRKDIIGLVDEEFDGKALLLPVMKKGKLLHKIPTVQQIQKTARKNISKLPDRFKALNCKTAYPVTISKELRQIRDRTIRSRLY</sequence>
<evidence type="ECO:0000256" key="2">
    <source>
        <dbReference type="ARBA" id="ARBA00010897"/>
    </source>
</evidence>
<dbReference type="GO" id="GO:0047280">
    <property type="term" value="F:nicotinamide phosphoribosyltransferase activity"/>
    <property type="evidence" value="ECO:0007669"/>
    <property type="project" value="UniProtKB-ARBA"/>
</dbReference>
<dbReference type="GO" id="GO:0034355">
    <property type="term" value="P:NAD+ biosynthetic process via the salvage pathway"/>
    <property type="evidence" value="ECO:0007669"/>
    <property type="project" value="TreeGrafter"/>
</dbReference>
<accession>A0A942A1B9</accession>
<dbReference type="NCBIfam" id="NF006695">
    <property type="entry name" value="PRK09243.1-2"/>
    <property type="match status" value="1"/>
</dbReference>
<evidence type="ECO:0000256" key="5">
    <source>
        <dbReference type="ARBA" id="ARBA00022598"/>
    </source>
</evidence>
<evidence type="ECO:0000256" key="6">
    <source>
        <dbReference type="ARBA" id="ARBA00022642"/>
    </source>
</evidence>
<evidence type="ECO:0000259" key="10">
    <source>
        <dbReference type="Pfam" id="PF04095"/>
    </source>
</evidence>
<comment type="function">
    <text evidence="9">Catalyzes the first step in the biosynthesis of NAD from nicotinic acid, the ATP-dependent synthesis of beta-nicotinate D-ribonucleotide from nicotinate and 5-phospho-D-ribose 1-phosphate.</text>
</comment>
<gene>
    <name evidence="13" type="ORF">MAG551_00746</name>
</gene>
<dbReference type="CDD" id="cd01570">
    <property type="entry name" value="NAPRTase_A"/>
    <property type="match status" value="1"/>
</dbReference>
<dbReference type="EMBL" id="JAANXD010000033">
    <property type="protein sequence ID" value="MBS1257701.1"/>
    <property type="molecule type" value="Genomic_DNA"/>
</dbReference>
<keyword evidence="13" id="KW-0328">Glycosyltransferase</keyword>
<evidence type="ECO:0000259" key="12">
    <source>
        <dbReference type="Pfam" id="PF17956"/>
    </source>
</evidence>
<dbReference type="Proteomes" id="UP000722750">
    <property type="component" value="Unassembled WGS sequence"/>
</dbReference>
<dbReference type="PIRSF" id="PIRSF000484">
    <property type="entry name" value="NAPRT"/>
    <property type="match status" value="1"/>
</dbReference>
<keyword evidence="6 9" id="KW-0662">Pyridine nucleotide biosynthesis</keyword>
<evidence type="ECO:0000256" key="4">
    <source>
        <dbReference type="ARBA" id="ARBA00022553"/>
    </source>
</evidence>
<dbReference type="PANTHER" id="PTHR11098:SF1">
    <property type="entry name" value="NICOTINATE PHOSPHORIBOSYLTRANSFERASE"/>
    <property type="match status" value="1"/>
</dbReference>
<comment type="PTM">
    <text evidence="9">Transiently phosphorylated on a His residue during the reaction cycle. Phosphorylation strongly increases the affinity for substrates and increases the rate of nicotinate D-ribonucleotide production. Dephosphorylation regenerates the low-affinity form of the enzyme, leading to product release.</text>
</comment>
<dbReference type="NCBIfam" id="NF006696">
    <property type="entry name" value="PRK09243.1-3"/>
    <property type="match status" value="1"/>
</dbReference>